<evidence type="ECO:0000313" key="5">
    <source>
        <dbReference type="Proteomes" id="UP001596432"/>
    </source>
</evidence>
<dbReference type="Pfam" id="PF02522">
    <property type="entry name" value="Antibiotic_NAT"/>
    <property type="match status" value="1"/>
</dbReference>
<proteinExistence type="inferred from homology"/>
<evidence type="ECO:0000256" key="3">
    <source>
        <dbReference type="ARBA" id="ARBA00023315"/>
    </source>
</evidence>
<keyword evidence="2" id="KW-0808">Transferase</keyword>
<dbReference type="RefSeq" id="WP_274323835.1">
    <property type="nucleotide sequence ID" value="NZ_CP118158.1"/>
</dbReference>
<organism evidence="4 5">
    <name type="scientific">Halosimplex aquaticum</name>
    <dbReference type="NCBI Taxonomy" id="3026162"/>
    <lineage>
        <taxon>Archaea</taxon>
        <taxon>Methanobacteriati</taxon>
        <taxon>Methanobacteriota</taxon>
        <taxon>Stenosarchaea group</taxon>
        <taxon>Halobacteria</taxon>
        <taxon>Halobacteriales</taxon>
        <taxon>Haloarculaceae</taxon>
        <taxon>Halosimplex</taxon>
    </lineage>
</organism>
<dbReference type="InterPro" id="IPR003679">
    <property type="entry name" value="Amioglycoside_AcTrfase"/>
</dbReference>
<dbReference type="SUPFAM" id="SSF110710">
    <property type="entry name" value="TTHA0583/YokD-like"/>
    <property type="match status" value="1"/>
</dbReference>
<evidence type="ECO:0000256" key="2">
    <source>
        <dbReference type="ARBA" id="ARBA00022679"/>
    </source>
</evidence>
<dbReference type="InterPro" id="IPR028345">
    <property type="entry name" value="Antibiotic_NAT-like"/>
</dbReference>
<accession>A0ABD5YA78</accession>
<dbReference type="PANTHER" id="PTHR11104">
    <property type="entry name" value="AMINOGLYCOSIDE N3-ACETYLTRANSFERASE"/>
    <property type="match status" value="1"/>
</dbReference>
<dbReference type="GO" id="GO:0016746">
    <property type="term" value="F:acyltransferase activity"/>
    <property type="evidence" value="ECO:0007669"/>
    <property type="project" value="UniProtKB-KW"/>
</dbReference>
<keyword evidence="3" id="KW-0012">Acyltransferase</keyword>
<dbReference type="AlphaFoldDB" id="A0ABD5YA78"/>
<sequence length="270" mass="29499">MGEHAAVDRVDEPVTVSTMVEDLRGLGVEAGDTLLVHSSLSALGWVCGDAQAVVDALREAVTERGTLVVPTHTGQYTDPDVWSNPPVPDEWIETIRDERPPFRPESTPSRAVGAIPECFRAYPDAVRSRHPTFSFAAWGADAEAIVEDHQYDYGLGERSPLARVYERDGAVLMLGTSYDTNTSLHLAEYRAEFPKNTVSNDAPVVEDGEVVRVEYDDVATDTADFEDVGAAFEAERGDAVERGSVGDADARLVDQPALVDFAVEWFETNR</sequence>
<dbReference type="GeneID" id="78823133"/>
<name>A0ABD5YA78_9EURY</name>
<dbReference type="EMBL" id="JBHTAS010000001">
    <property type="protein sequence ID" value="MFC7142783.1"/>
    <property type="molecule type" value="Genomic_DNA"/>
</dbReference>
<comment type="similarity">
    <text evidence="1">Belongs to the antibiotic N-acetyltransferase family.</text>
</comment>
<evidence type="ECO:0000256" key="1">
    <source>
        <dbReference type="ARBA" id="ARBA00006383"/>
    </source>
</evidence>
<evidence type="ECO:0000313" key="4">
    <source>
        <dbReference type="EMBL" id="MFC7142783.1"/>
    </source>
</evidence>
<reference evidence="4 5" key="1">
    <citation type="journal article" date="2019" name="Int. J. Syst. Evol. Microbiol.">
        <title>The Global Catalogue of Microorganisms (GCM) 10K type strain sequencing project: providing services to taxonomists for standard genome sequencing and annotation.</title>
        <authorList>
            <consortium name="The Broad Institute Genomics Platform"/>
            <consortium name="The Broad Institute Genome Sequencing Center for Infectious Disease"/>
            <person name="Wu L."/>
            <person name="Ma J."/>
        </authorList>
    </citation>
    <scope>NUCLEOTIDE SEQUENCE [LARGE SCALE GENOMIC DNA]</scope>
    <source>
        <strain evidence="4 5">XZYJT29</strain>
    </source>
</reference>
<comment type="caution">
    <text evidence="4">The sequence shown here is derived from an EMBL/GenBank/DDBJ whole genome shotgun (WGS) entry which is preliminary data.</text>
</comment>
<gene>
    <name evidence="4" type="ORF">ACFQMA_23475</name>
</gene>
<dbReference type="Proteomes" id="UP001596432">
    <property type="component" value="Unassembled WGS sequence"/>
</dbReference>
<dbReference type="PANTHER" id="PTHR11104:SF0">
    <property type="entry name" value="SPBETA PROPHAGE-DERIVED AMINOGLYCOSIDE N(3')-ACETYLTRANSFERASE-LIKE PROTEIN YOKD"/>
    <property type="match status" value="1"/>
</dbReference>
<keyword evidence="5" id="KW-1185">Reference proteome</keyword>
<protein>
    <submittedName>
        <fullName evidence="4">Aminoglycoside N(3)-acetyltransferase</fullName>
    </submittedName>
</protein>